<keyword evidence="4" id="KW-0804">Transcription</keyword>
<protein>
    <submittedName>
        <fullName evidence="5">RNA polymerase sigma factor</fullName>
    </submittedName>
</protein>
<dbReference type="InterPro" id="IPR014284">
    <property type="entry name" value="RNA_pol_sigma-70_dom"/>
</dbReference>
<dbReference type="AlphaFoldDB" id="A0A517ZQC5"/>
<dbReference type="SUPFAM" id="SSF88946">
    <property type="entry name" value="Sigma2 domain of RNA polymerase sigma factors"/>
    <property type="match status" value="1"/>
</dbReference>
<dbReference type="PANTHER" id="PTHR43133:SF8">
    <property type="entry name" value="RNA POLYMERASE SIGMA FACTOR HI_1459-RELATED"/>
    <property type="match status" value="1"/>
</dbReference>
<dbReference type="EMBL" id="CP036276">
    <property type="protein sequence ID" value="QDU44696.1"/>
    <property type="molecule type" value="Genomic_DNA"/>
</dbReference>
<name>A0A517ZQC5_9PLAN</name>
<dbReference type="RefSeq" id="WP_197534205.1">
    <property type="nucleotide sequence ID" value="NZ_CP036276.1"/>
</dbReference>
<evidence type="ECO:0000256" key="2">
    <source>
        <dbReference type="ARBA" id="ARBA00023082"/>
    </source>
</evidence>
<evidence type="ECO:0000256" key="3">
    <source>
        <dbReference type="ARBA" id="ARBA00023125"/>
    </source>
</evidence>
<dbReference type="GO" id="GO:0016987">
    <property type="term" value="F:sigma factor activity"/>
    <property type="evidence" value="ECO:0007669"/>
    <property type="project" value="UniProtKB-KW"/>
</dbReference>
<dbReference type="PANTHER" id="PTHR43133">
    <property type="entry name" value="RNA POLYMERASE ECF-TYPE SIGMA FACTO"/>
    <property type="match status" value="1"/>
</dbReference>
<proteinExistence type="predicted"/>
<dbReference type="Proteomes" id="UP000319383">
    <property type="component" value="Chromosome"/>
</dbReference>
<sequence length="279" mass="32385">MAFPNTRLTLIQRLATQSDNADWNEFLRDYWGPVCRFAQWQGGLSHEDAEDIASATFEVIFKNNLLQKWVTDRNAKLRTLLCVVSRNLISNHLRVREGRKRLRRDHADRFDERFVLKDIDVPADQQDQFYAGWAADLIQQVLDQLMQEYHAKGRGDYFRVLHGKLCDRMPMREIAESLGMSASTAENYYKHVRQRLSVLLESAIRQHVRRYAAPSEVDEEFATEWADLAKHLRGQGGLESTIEKMWSGEDVDQYDSRQKSLNRAVAQLDSLVHVPPARP</sequence>
<dbReference type="GO" id="GO:0006352">
    <property type="term" value="P:DNA-templated transcription initiation"/>
    <property type="evidence" value="ECO:0007669"/>
    <property type="project" value="InterPro"/>
</dbReference>
<keyword evidence="2" id="KW-0731">Sigma factor</keyword>
<dbReference type="InterPro" id="IPR039425">
    <property type="entry name" value="RNA_pol_sigma-70-like"/>
</dbReference>
<keyword evidence="3" id="KW-0238">DNA-binding</keyword>
<reference evidence="5 6" key="1">
    <citation type="submission" date="2019-02" db="EMBL/GenBank/DDBJ databases">
        <title>Deep-cultivation of Planctomycetes and their phenomic and genomic characterization uncovers novel biology.</title>
        <authorList>
            <person name="Wiegand S."/>
            <person name="Jogler M."/>
            <person name="Boedeker C."/>
            <person name="Pinto D."/>
            <person name="Vollmers J."/>
            <person name="Rivas-Marin E."/>
            <person name="Kohn T."/>
            <person name="Peeters S.H."/>
            <person name="Heuer A."/>
            <person name="Rast P."/>
            <person name="Oberbeckmann S."/>
            <person name="Bunk B."/>
            <person name="Jeske O."/>
            <person name="Meyerdierks A."/>
            <person name="Storesund J.E."/>
            <person name="Kallscheuer N."/>
            <person name="Luecker S."/>
            <person name="Lage O.M."/>
            <person name="Pohl T."/>
            <person name="Merkel B.J."/>
            <person name="Hornburger P."/>
            <person name="Mueller R.-W."/>
            <person name="Bruemmer F."/>
            <person name="Labrenz M."/>
            <person name="Spormann A.M."/>
            <person name="Op den Camp H."/>
            <person name="Overmann J."/>
            <person name="Amann R."/>
            <person name="Jetten M.S.M."/>
            <person name="Mascher T."/>
            <person name="Medema M.H."/>
            <person name="Devos D.P."/>
            <person name="Kaster A.-K."/>
            <person name="Ovreas L."/>
            <person name="Rohde M."/>
            <person name="Galperin M.Y."/>
            <person name="Jogler C."/>
        </authorList>
    </citation>
    <scope>NUCLEOTIDE SEQUENCE [LARGE SCALE GENOMIC DNA]</scope>
    <source>
        <strain evidence="5 6">Mal52</strain>
    </source>
</reference>
<keyword evidence="6" id="KW-1185">Reference proteome</keyword>
<evidence type="ECO:0000256" key="1">
    <source>
        <dbReference type="ARBA" id="ARBA00023015"/>
    </source>
</evidence>
<dbReference type="KEGG" id="sdyn:Mal52_31820"/>
<gene>
    <name evidence="5" type="ORF">Mal52_31820</name>
</gene>
<evidence type="ECO:0000313" key="5">
    <source>
        <dbReference type="EMBL" id="QDU44696.1"/>
    </source>
</evidence>
<keyword evidence="1" id="KW-0805">Transcription regulation</keyword>
<dbReference type="Gene3D" id="1.10.10.10">
    <property type="entry name" value="Winged helix-like DNA-binding domain superfamily/Winged helix DNA-binding domain"/>
    <property type="match status" value="1"/>
</dbReference>
<evidence type="ECO:0000256" key="4">
    <source>
        <dbReference type="ARBA" id="ARBA00023163"/>
    </source>
</evidence>
<dbReference type="InterPro" id="IPR013325">
    <property type="entry name" value="RNA_pol_sigma_r2"/>
</dbReference>
<evidence type="ECO:0000313" key="6">
    <source>
        <dbReference type="Proteomes" id="UP000319383"/>
    </source>
</evidence>
<dbReference type="InterPro" id="IPR036388">
    <property type="entry name" value="WH-like_DNA-bd_sf"/>
</dbReference>
<dbReference type="NCBIfam" id="TIGR02937">
    <property type="entry name" value="sigma70-ECF"/>
    <property type="match status" value="1"/>
</dbReference>
<dbReference type="Gene3D" id="1.10.1740.10">
    <property type="match status" value="1"/>
</dbReference>
<accession>A0A517ZQC5</accession>
<organism evidence="5 6">
    <name type="scientific">Symmachiella dynata</name>
    <dbReference type="NCBI Taxonomy" id="2527995"/>
    <lineage>
        <taxon>Bacteria</taxon>
        <taxon>Pseudomonadati</taxon>
        <taxon>Planctomycetota</taxon>
        <taxon>Planctomycetia</taxon>
        <taxon>Planctomycetales</taxon>
        <taxon>Planctomycetaceae</taxon>
        <taxon>Symmachiella</taxon>
    </lineage>
</organism>
<dbReference type="GO" id="GO:0003677">
    <property type="term" value="F:DNA binding"/>
    <property type="evidence" value="ECO:0007669"/>
    <property type="project" value="UniProtKB-KW"/>
</dbReference>